<accession>A0ABQ4JWA0</accession>
<evidence type="ECO:0000313" key="3">
    <source>
        <dbReference type="Proteomes" id="UP000677457"/>
    </source>
</evidence>
<comment type="caution">
    <text evidence="2">The sequence shown here is derived from an EMBL/GenBank/DDBJ whole genome shotgun (WGS) entry which is preliminary data.</text>
</comment>
<proteinExistence type="predicted"/>
<dbReference type="EMBL" id="BOQM01000023">
    <property type="protein sequence ID" value="GIM86384.1"/>
    <property type="molecule type" value="Genomic_DNA"/>
</dbReference>
<organism evidence="2 3">
    <name type="scientific">Salinispora arenicola</name>
    <dbReference type="NCBI Taxonomy" id="168697"/>
    <lineage>
        <taxon>Bacteria</taxon>
        <taxon>Bacillati</taxon>
        <taxon>Actinomycetota</taxon>
        <taxon>Actinomycetes</taxon>
        <taxon>Micromonosporales</taxon>
        <taxon>Micromonosporaceae</taxon>
        <taxon>Salinispora</taxon>
    </lineage>
</organism>
<protein>
    <submittedName>
        <fullName evidence="2">Uncharacterized protein</fullName>
    </submittedName>
</protein>
<name>A0ABQ4JWA0_SALAC</name>
<feature type="compositionally biased region" description="Basic and acidic residues" evidence="1">
    <location>
        <begin position="32"/>
        <end position="43"/>
    </location>
</feature>
<gene>
    <name evidence="2" type="ORF">Sar04_31200</name>
</gene>
<evidence type="ECO:0000313" key="2">
    <source>
        <dbReference type="EMBL" id="GIM86384.1"/>
    </source>
</evidence>
<dbReference type="Proteomes" id="UP000677457">
    <property type="component" value="Unassembled WGS sequence"/>
</dbReference>
<keyword evidence="3" id="KW-1185">Reference proteome</keyword>
<feature type="compositionally biased region" description="Basic residues" evidence="1">
    <location>
        <begin position="44"/>
        <end position="54"/>
    </location>
</feature>
<feature type="region of interest" description="Disordered" evidence="1">
    <location>
        <begin position="32"/>
        <end position="54"/>
    </location>
</feature>
<reference evidence="2 3" key="1">
    <citation type="submission" date="2021-03" db="EMBL/GenBank/DDBJ databases">
        <title>Whole genome shotgun sequence of Salinispora arenicola NBRC 105043.</title>
        <authorList>
            <person name="Komaki H."/>
            <person name="Tamura T."/>
        </authorList>
    </citation>
    <scope>NUCLEOTIDE SEQUENCE [LARGE SCALE GENOMIC DNA]</scope>
    <source>
        <strain evidence="2 3">NBRC 105043</strain>
    </source>
</reference>
<evidence type="ECO:0000256" key="1">
    <source>
        <dbReference type="SAM" id="MobiDB-lite"/>
    </source>
</evidence>
<sequence length="54" mass="6110">MLQLPEYERLVPEAIKLNATAAGLITKLLRREPAVTIDKDGPHRPTHHPPHNRP</sequence>